<accession>A0A139WGZ3</accession>
<dbReference type="PANTHER" id="PTHR33964:SF9">
    <property type="match status" value="1"/>
</dbReference>
<feature type="compositionally biased region" description="Polar residues" evidence="1">
    <location>
        <begin position="241"/>
        <end position="260"/>
    </location>
</feature>
<evidence type="ECO:0000256" key="2">
    <source>
        <dbReference type="SAM" id="SignalP"/>
    </source>
</evidence>
<evidence type="ECO:0000313" key="3">
    <source>
        <dbReference type="EMBL" id="KYB27115.1"/>
    </source>
</evidence>
<organism evidence="3 4">
    <name type="scientific">Tribolium castaneum</name>
    <name type="common">Red flour beetle</name>
    <dbReference type="NCBI Taxonomy" id="7070"/>
    <lineage>
        <taxon>Eukaryota</taxon>
        <taxon>Metazoa</taxon>
        <taxon>Ecdysozoa</taxon>
        <taxon>Arthropoda</taxon>
        <taxon>Hexapoda</taxon>
        <taxon>Insecta</taxon>
        <taxon>Pterygota</taxon>
        <taxon>Neoptera</taxon>
        <taxon>Endopterygota</taxon>
        <taxon>Coleoptera</taxon>
        <taxon>Polyphaga</taxon>
        <taxon>Cucujiformia</taxon>
        <taxon>Tenebrionidae</taxon>
        <taxon>Tenebrionidae incertae sedis</taxon>
        <taxon>Tribolium</taxon>
    </lineage>
</organism>
<evidence type="ECO:0000313" key="4">
    <source>
        <dbReference type="Proteomes" id="UP000007266"/>
    </source>
</evidence>
<feature type="compositionally biased region" description="Polar residues" evidence="1">
    <location>
        <begin position="270"/>
        <end position="309"/>
    </location>
</feature>
<dbReference type="PANTHER" id="PTHR33964">
    <property type="entry name" value="RE45066P-RELATED"/>
    <property type="match status" value="1"/>
</dbReference>
<feature type="signal peptide" evidence="2">
    <location>
        <begin position="1"/>
        <end position="17"/>
    </location>
</feature>
<dbReference type="Proteomes" id="UP000007266">
    <property type="component" value="Linkage group 6"/>
</dbReference>
<keyword evidence="2" id="KW-0732">Signal</keyword>
<dbReference type="AlphaFoldDB" id="A0A139WGZ3"/>
<reference evidence="3 4" key="2">
    <citation type="journal article" date="2010" name="Nucleic Acids Res.">
        <title>BeetleBase in 2010: revisions to provide comprehensive genomic information for Tribolium castaneum.</title>
        <authorList>
            <person name="Kim H.S."/>
            <person name="Murphy T."/>
            <person name="Xia J."/>
            <person name="Caragea D."/>
            <person name="Park Y."/>
            <person name="Beeman R.W."/>
            <person name="Lorenzen M.D."/>
            <person name="Butcher S."/>
            <person name="Manak J.R."/>
            <person name="Brown S.J."/>
        </authorList>
    </citation>
    <scope>GENOME REANNOTATION</scope>
    <source>
        <strain evidence="3 4">Georgia GA2</strain>
    </source>
</reference>
<sequence length="354" mass="39456">MLFLYPILFILPAMASARIDCSRESYDECIRIADPLVKQPHLIFPDNMNDIDIVCKTWNKFVDCLKYYTDNCFTEQQRRQFNKAVEDSIESVHQMCVQPSYQKEYLQYAPCIKSTITEPAHCGSHYNLLVDQVAQGEIISKSTLCCSHDRFKQCIMRETRRLCDRNAPEFATHLIDKALSFLQDQCYNYIPNSGDCTTLATDSQPFSTSSSEVYPWSTIEDIAPKEILPARVTPPKPPTTWLPSSSITPNSDASPTQMLGSRTRPASFGRASSWSDTPTGVSTTPSSRPDWATVTSWSPQSESGKTTTWYPAAGTELGNQVEEPNQQGLTKPRNGAGRGAVGVAAVVWAAVWLV</sequence>
<keyword evidence="4" id="KW-1185">Reference proteome</keyword>
<reference evidence="3 4" key="1">
    <citation type="journal article" date="2008" name="Nature">
        <title>The genome of the model beetle and pest Tribolium castaneum.</title>
        <authorList>
            <consortium name="Tribolium Genome Sequencing Consortium"/>
            <person name="Richards S."/>
            <person name="Gibbs R.A."/>
            <person name="Weinstock G.M."/>
            <person name="Brown S.J."/>
            <person name="Denell R."/>
            <person name="Beeman R.W."/>
            <person name="Gibbs R."/>
            <person name="Beeman R.W."/>
            <person name="Brown S.J."/>
            <person name="Bucher G."/>
            <person name="Friedrich M."/>
            <person name="Grimmelikhuijzen C.J."/>
            <person name="Klingler M."/>
            <person name="Lorenzen M."/>
            <person name="Richards S."/>
            <person name="Roth S."/>
            <person name="Schroder R."/>
            <person name="Tautz D."/>
            <person name="Zdobnov E.M."/>
            <person name="Muzny D."/>
            <person name="Gibbs R.A."/>
            <person name="Weinstock G.M."/>
            <person name="Attaway T."/>
            <person name="Bell S."/>
            <person name="Buhay C.J."/>
            <person name="Chandrabose M.N."/>
            <person name="Chavez D."/>
            <person name="Clerk-Blankenburg K.P."/>
            <person name="Cree A."/>
            <person name="Dao M."/>
            <person name="Davis C."/>
            <person name="Chacko J."/>
            <person name="Dinh H."/>
            <person name="Dugan-Rocha S."/>
            <person name="Fowler G."/>
            <person name="Garner T.T."/>
            <person name="Garnes J."/>
            <person name="Gnirke A."/>
            <person name="Hawes A."/>
            <person name="Hernandez J."/>
            <person name="Hines S."/>
            <person name="Holder M."/>
            <person name="Hume J."/>
            <person name="Jhangiani S.N."/>
            <person name="Joshi V."/>
            <person name="Khan Z.M."/>
            <person name="Jackson L."/>
            <person name="Kovar C."/>
            <person name="Kowis A."/>
            <person name="Lee S."/>
            <person name="Lewis L.R."/>
            <person name="Margolis J."/>
            <person name="Morgan M."/>
            <person name="Nazareth L.V."/>
            <person name="Nguyen N."/>
            <person name="Okwuonu G."/>
            <person name="Parker D."/>
            <person name="Richards S."/>
            <person name="Ruiz S.J."/>
            <person name="Santibanez J."/>
            <person name="Savard J."/>
            <person name="Scherer S.E."/>
            <person name="Schneider B."/>
            <person name="Sodergren E."/>
            <person name="Tautz D."/>
            <person name="Vattahil S."/>
            <person name="Villasana D."/>
            <person name="White C.S."/>
            <person name="Wright R."/>
            <person name="Park Y."/>
            <person name="Beeman R.W."/>
            <person name="Lord J."/>
            <person name="Oppert B."/>
            <person name="Lorenzen M."/>
            <person name="Brown S."/>
            <person name="Wang L."/>
            <person name="Savard J."/>
            <person name="Tautz D."/>
            <person name="Richards S."/>
            <person name="Weinstock G."/>
            <person name="Gibbs R.A."/>
            <person name="Liu Y."/>
            <person name="Worley K."/>
            <person name="Weinstock G."/>
            <person name="Elsik C.G."/>
            <person name="Reese J.T."/>
            <person name="Elhaik E."/>
            <person name="Landan G."/>
            <person name="Graur D."/>
            <person name="Arensburger P."/>
            <person name="Atkinson P."/>
            <person name="Beeman R.W."/>
            <person name="Beidler J."/>
            <person name="Brown S.J."/>
            <person name="Demuth J.P."/>
            <person name="Drury D.W."/>
            <person name="Du Y.Z."/>
            <person name="Fujiwara H."/>
            <person name="Lorenzen M."/>
            <person name="Maselli V."/>
            <person name="Osanai M."/>
            <person name="Park Y."/>
            <person name="Robertson H.M."/>
            <person name="Tu Z."/>
            <person name="Wang J.J."/>
            <person name="Wang S."/>
            <person name="Richards S."/>
            <person name="Song H."/>
            <person name="Zhang L."/>
            <person name="Sodergren E."/>
            <person name="Werner D."/>
            <person name="Stanke M."/>
            <person name="Morgenstern B."/>
            <person name="Solovyev V."/>
            <person name="Kosarev P."/>
            <person name="Brown G."/>
            <person name="Chen H.C."/>
            <person name="Ermolaeva O."/>
            <person name="Hlavina W."/>
            <person name="Kapustin Y."/>
            <person name="Kiryutin B."/>
            <person name="Kitts P."/>
            <person name="Maglott D."/>
            <person name="Pruitt K."/>
            <person name="Sapojnikov V."/>
            <person name="Souvorov A."/>
            <person name="Mackey A.J."/>
            <person name="Waterhouse R.M."/>
            <person name="Wyder S."/>
            <person name="Zdobnov E.M."/>
            <person name="Zdobnov E.M."/>
            <person name="Wyder S."/>
            <person name="Kriventseva E.V."/>
            <person name="Kadowaki T."/>
            <person name="Bork P."/>
            <person name="Aranda M."/>
            <person name="Bao R."/>
            <person name="Beermann A."/>
            <person name="Berns N."/>
            <person name="Bolognesi R."/>
            <person name="Bonneton F."/>
            <person name="Bopp D."/>
            <person name="Brown S.J."/>
            <person name="Bucher G."/>
            <person name="Butts T."/>
            <person name="Chaumot A."/>
            <person name="Denell R.E."/>
            <person name="Ferrier D.E."/>
            <person name="Friedrich M."/>
            <person name="Gordon C.M."/>
            <person name="Jindra M."/>
            <person name="Klingler M."/>
            <person name="Lan Q."/>
            <person name="Lattorff H.M."/>
            <person name="Laudet V."/>
            <person name="von Levetsow C."/>
            <person name="Liu Z."/>
            <person name="Lutz R."/>
            <person name="Lynch J.A."/>
            <person name="da Fonseca R.N."/>
            <person name="Posnien N."/>
            <person name="Reuter R."/>
            <person name="Roth S."/>
            <person name="Savard J."/>
            <person name="Schinko J.B."/>
            <person name="Schmitt C."/>
            <person name="Schoppmeier M."/>
            <person name="Schroder R."/>
            <person name="Shippy T.D."/>
            <person name="Simonnet F."/>
            <person name="Marques-Souza H."/>
            <person name="Tautz D."/>
            <person name="Tomoyasu Y."/>
            <person name="Trauner J."/>
            <person name="Van der Zee M."/>
            <person name="Vervoort M."/>
            <person name="Wittkopp N."/>
            <person name="Wimmer E.A."/>
            <person name="Yang X."/>
            <person name="Jones A.K."/>
            <person name="Sattelle D.B."/>
            <person name="Ebert P.R."/>
            <person name="Nelson D."/>
            <person name="Scott J.G."/>
            <person name="Beeman R.W."/>
            <person name="Muthukrishnan S."/>
            <person name="Kramer K.J."/>
            <person name="Arakane Y."/>
            <person name="Beeman R.W."/>
            <person name="Zhu Q."/>
            <person name="Hogenkamp D."/>
            <person name="Dixit R."/>
            <person name="Oppert B."/>
            <person name="Jiang H."/>
            <person name="Zou Z."/>
            <person name="Marshall J."/>
            <person name="Elpidina E."/>
            <person name="Vinokurov K."/>
            <person name="Oppert C."/>
            <person name="Zou Z."/>
            <person name="Evans J."/>
            <person name="Lu Z."/>
            <person name="Zhao P."/>
            <person name="Sumathipala N."/>
            <person name="Altincicek B."/>
            <person name="Vilcinskas A."/>
            <person name="Williams M."/>
            <person name="Hultmark D."/>
            <person name="Hetru C."/>
            <person name="Jiang H."/>
            <person name="Grimmelikhuijzen C.J."/>
            <person name="Hauser F."/>
            <person name="Cazzamali G."/>
            <person name="Williamson M."/>
            <person name="Park Y."/>
            <person name="Li B."/>
            <person name="Tanaka Y."/>
            <person name="Predel R."/>
            <person name="Neupert S."/>
            <person name="Schachtner J."/>
            <person name="Verleyen P."/>
            <person name="Raible F."/>
            <person name="Bork P."/>
            <person name="Friedrich M."/>
            <person name="Walden K.K."/>
            <person name="Robertson H.M."/>
            <person name="Angeli S."/>
            <person name="Foret S."/>
            <person name="Bucher G."/>
            <person name="Schuetz S."/>
            <person name="Maleszka R."/>
            <person name="Wimmer E.A."/>
            <person name="Beeman R.W."/>
            <person name="Lorenzen M."/>
            <person name="Tomoyasu Y."/>
            <person name="Miller S.C."/>
            <person name="Grossmann D."/>
            <person name="Bucher G."/>
        </authorList>
    </citation>
    <scope>NUCLEOTIDE SEQUENCE [LARGE SCALE GENOMIC DNA]</scope>
    <source>
        <strain evidence="3 4">Georgia GA2</strain>
    </source>
</reference>
<proteinExistence type="predicted"/>
<feature type="chain" id="PRO_5007299909" evidence="2">
    <location>
        <begin position="18"/>
        <end position="354"/>
    </location>
</feature>
<name>A0A139WGZ3_TRICA</name>
<protein>
    <submittedName>
        <fullName evidence="3">Uncharacterized protein</fullName>
    </submittedName>
</protein>
<dbReference type="InParanoid" id="A0A139WGZ3"/>
<dbReference type="EMBL" id="KQ971344">
    <property type="protein sequence ID" value="KYB27115.1"/>
    <property type="molecule type" value="Genomic_DNA"/>
</dbReference>
<gene>
    <name evidence="3" type="primary">AUGUSTUS-3.0.2_33313</name>
    <name evidence="3" type="ORF">TcasGA2_TC033313</name>
</gene>
<dbReference type="OMA" id="EIPDWAT"/>
<evidence type="ECO:0000256" key="1">
    <source>
        <dbReference type="SAM" id="MobiDB-lite"/>
    </source>
</evidence>
<feature type="region of interest" description="Disordered" evidence="1">
    <location>
        <begin position="229"/>
        <end position="337"/>
    </location>
</feature>